<dbReference type="Proteomes" id="UP000249229">
    <property type="component" value="Unassembled WGS sequence"/>
</dbReference>
<comment type="caution">
    <text evidence="1">The sequence shown here is derived from an EMBL/GenBank/DDBJ whole genome shotgun (WGS) entry which is preliminary data.</text>
</comment>
<dbReference type="EMBL" id="QFQI01000005">
    <property type="protein sequence ID" value="PZQ60539.1"/>
    <property type="molecule type" value="Genomic_DNA"/>
</dbReference>
<evidence type="ECO:0000313" key="1">
    <source>
        <dbReference type="EMBL" id="PZQ60539.1"/>
    </source>
</evidence>
<evidence type="ECO:0000313" key="2">
    <source>
        <dbReference type="Proteomes" id="UP000249229"/>
    </source>
</evidence>
<dbReference type="AlphaFoldDB" id="A0A2W5P8V7"/>
<gene>
    <name evidence="1" type="ORF">DI544_09100</name>
</gene>
<organism evidence="1 2">
    <name type="scientific">Sphingomonas taxi</name>
    <dbReference type="NCBI Taxonomy" id="1549858"/>
    <lineage>
        <taxon>Bacteria</taxon>
        <taxon>Pseudomonadati</taxon>
        <taxon>Pseudomonadota</taxon>
        <taxon>Alphaproteobacteria</taxon>
        <taxon>Sphingomonadales</taxon>
        <taxon>Sphingomonadaceae</taxon>
        <taxon>Sphingomonas</taxon>
    </lineage>
</organism>
<proteinExistence type="predicted"/>
<reference evidence="1 2" key="1">
    <citation type="submission" date="2017-08" db="EMBL/GenBank/DDBJ databases">
        <title>Infants hospitalized years apart are colonized by the same room-sourced microbial strains.</title>
        <authorList>
            <person name="Brooks B."/>
            <person name="Olm M.R."/>
            <person name="Firek B.A."/>
            <person name="Baker R."/>
            <person name="Thomas B.C."/>
            <person name="Morowitz M.J."/>
            <person name="Banfield J.F."/>
        </authorList>
    </citation>
    <scope>NUCLEOTIDE SEQUENCE [LARGE SCALE GENOMIC DNA]</scope>
    <source>
        <strain evidence="1">S2_005_001_R1_22</strain>
    </source>
</reference>
<accession>A0A2W5P8V7</accession>
<sequence>MMRIARVAKKKAKAGRLPKEVLGVKLPKELRKAGDRLIEQVQGPAGREAIAGALTAVAGAAVTAALSREAGRATAAEGGARTDAVEAFTRAADAFVSRVLDRRG</sequence>
<protein>
    <submittedName>
        <fullName evidence="1">Uncharacterized protein</fullName>
    </submittedName>
</protein>
<name>A0A2W5P8V7_9SPHN</name>